<keyword evidence="2 4" id="KW-0489">Methyltransferase</keyword>
<evidence type="ECO:0000256" key="1">
    <source>
        <dbReference type="ARBA" id="ARBA00009725"/>
    </source>
</evidence>
<sequence length="298" mass="34342">MNDKHEQQQTKTSANFRHLNTDTLRAENCLNDDVLPEEERRQLEIYAQQNWDKFYNINKSNFFKDRHWLTREFPQLLSGSESERKCLMEIGCGTGSTIYPLVKSNPFLFCHAFDFSKHAVTLVHTHKRYRPDRVNGFVWDISKAPIPLSMGVKPESVDLITSIFVLSALAPENLLPSAIRLNHVLKMGGQVLFRDYAAGDHAQLRFGTQHKLGDNYHKRSDGTLSKFFTEEELEGIFREAGFECSDMKRSEKLIENRASGVSMDRSWLQAVFTFASSCFILSERNGPFLFHKKSKKHS</sequence>
<organism evidence="5 6">
    <name type="scientific">Blattamonas nauphoetae</name>
    <dbReference type="NCBI Taxonomy" id="2049346"/>
    <lineage>
        <taxon>Eukaryota</taxon>
        <taxon>Metamonada</taxon>
        <taxon>Preaxostyla</taxon>
        <taxon>Oxymonadida</taxon>
        <taxon>Blattamonas</taxon>
    </lineage>
</organism>
<dbReference type="PANTHER" id="PTHR22809">
    <property type="entry name" value="METHYLTRANSFERASE-RELATED"/>
    <property type="match status" value="1"/>
</dbReference>
<evidence type="ECO:0000313" key="6">
    <source>
        <dbReference type="Proteomes" id="UP001281761"/>
    </source>
</evidence>
<accession>A0ABQ9YEW7</accession>
<dbReference type="EMBL" id="JARBJD010000012">
    <property type="protein sequence ID" value="KAK2962259.1"/>
    <property type="molecule type" value="Genomic_DNA"/>
</dbReference>
<dbReference type="CDD" id="cd02440">
    <property type="entry name" value="AdoMet_MTases"/>
    <property type="match status" value="1"/>
</dbReference>
<protein>
    <recommendedName>
        <fullName evidence="4">tRNA N(3)-methylcytidine methyltransferase</fullName>
        <ecNumber evidence="4">2.1.1.-</ecNumber>
    </recommendedName>
</protein>
<dbReference type="Pfam" id="PF13489">
    <property type="entry name" value="Methyltransf_23"/>
    <property type="match status" value="1"/>
</dbReference>
<dbReference type="SUPFAM" id="SSF53335">
    <property type="entry name" value="S-adenosyl-L-methionine-dependent methyltransferases"/>
    <property type="match status" value="1"/>
</dbReference>
<dbReference type="PIRSF" id="PIRSF037755">
    <property type="entry name" value="Mettl2_prd"/>
    <property type="match status" value="1"/>
</dbReference>
<proteinExistence type="inferred from homology"/>
<evidence type="ECO:0000256" key="4">
    <source>
        <dbReference type="PIRNR" id="PIRNR037755"/>
    </source>
</evidence>
<dbReference type="InterPro" id="IPR029063">
    <property type="entry name" value="SAM-dependent_MTases_sf"/>
</dbReference>
<evidence type="ECO:0000256" key="2">
    <source>
        <dbReference type="ARBA" id="ARBA00022603"/>
    </source>
</evidence>
<name>A0ABQ9YEW7_9EUKA</name>
<keyword evidence="6" id="KW-1185">Reference proteome</keyword>
<evidence type="ECO:0000313" key="5">
    <source>
        <dbReference type="EMBL" id="KAK2962259.1"/>
    </source>
</evidence>
<keyword evidence="3 4" id="KW-0808">Transferase</keyword>
<dbReference type="InterPro" id="IPR026113">
    <property type="entry name" value="METTL2/6/8-like"/>
</dbReference>
<dbReference type="EC" id="2.1.1.-" evidence="4"/>
<comment type="function">
    <text evidence="4">S-adenosyl-L-methionine-dependent methyltransferase.</text>
</comment>
<dbReference type="PANTHER" id="PTHR22809:SF5">
    <property type="entry name" value="TRNA N(3)-METHYLCYTIDINE METHYLTRANSFERASE METTL6"/>
    <property type="match status" value="1"/>
</dbReference>
<gene>
    <name evidence="5" type="ORF">BLNAU_2919</name>
</gene>
<comment type="caution">
    <text evidence="5">The sequence shown here is derived from an EMBL/GenBank/DDBJ whole genome shotgun (WGS) entry which is preliminary data.</text>
</comment>
<evidence type="ECO:0000256" key="3">
    <source>
        <dbReference type="ARBA" id="ARBA00022679"/>
    </source>
</evidence>
<dbReference type="Gene3D" id="3.40.50.150">
    <property type="entry name" value="Vaccinia Virus protein VP39"/>
    <property type="match status" value="1"/>
</dbReference>
<reference evidence="5 6" key="1">
    <citation type="journal article" date="2022" name="bioRxiv">
        <title>Genomics of Preaxostyla Flagellates Illuminates Evolutionary Transitions and the Path Towards Mitochondrial Loss.</title>
        <authorList>
            <person name="Novak L.V.F."/>
            <person name="Treitli S.C."/>
            <person name="Pyrih J."/>
            <person name="Halakuc P."/>
            <person name="Pipaliya S.V."/>
            <person name="Vacek V."/>
            <person name="Brzon O."/>
            <person name="Soukal P."/>
            <person name="Eme L."/>
            <person name="Dacks J.B."/>
            <person name="Karnkowska A."/>
            <person name="Elias M."/>
            <person name="Hampl V."/>
        </authorList>
    </citation>
    <scope>NUCLEOTIDE SEQUENCE [LARGE SCALE GENOMIC DNA]</scope>
    <source>
        <strain evidence="5">NAU3</strain>
        <tissue evidence="5">Gut</tissue>
    </source>
</reference>
<dbReference type="Proteomes" id="UP001281761">
    <property type="component" value="Unassembled WGS sequence"/>
</dbReference>
<comment type="similarity">
    <text evidence="1 4">Belongs to the methyltransferase superfamily. METL family.</text>
</comment>